<dbReference type="VEuPathDB" id="ToxoDB:CSUI_007049"/>
<dbReference type="Proteomes" id="UP000221165">
    <property type="component" value="Unassembled WGS sequence"/>
</dbReference>
<reference evidence="2 3" key="1">
    <citation type="journal article" date="2017" name="Int. J. Parasitol.">
        <title>The genome of the protozoan parasite Cystoisospora suis and a reverse vaccinology approach to identify vaccine candidates.</title>
        <authorList>
            <person name="Palmieri N."/>
            <person name="Shrestha A."/>
            <person name="Ruttkowski B."/>
            <person name="Beck T."/>
            <person name="Vogl C."/>
            <person name="Tomley F."/>
            <person name="Blake D.P."/>
            <person name="Joachim A."/>
        </authorList>
    </citation>
    <scope>NUCLEOTIDE SEQUENCE [LARGE SCALE GENOMIC DNA]</scope>
    <source>
        <strain evidence="2 3">Wien I</strain>
    </source>
</reference>
<dbReference type="AlphaFoldDB" id="A0A2C6KSA5"/>
<evidence type="ECO:0000256" key="1">
    <source>
        <dbReference type="SAM" id="Phobius"/>
    </source>
</evidence>
<keyword evidence="1" id="KW-0812">Transmembrane</keyword>
<keyword evidence="1" id="KW-1133">Transmembrane helix</keyword>
<feature type="transmembrane region" description="Helical" evidence="1">
    <location>
        <begin position="6"/>
        <end position="27"/>
    </location>
</feature>
<evidence type="ECO:0008006" key="4">
    <source>
        <dbReference type="Google" id="ProtNLM"/>
    </source>
</evidence>
<name>A0A2C6KSA5_9APIC</name>
<keyword evidence="1" id="KW-0472">Membrane</keyword>
<keyword evidence="3" id="KW-1185">Reference proteome</keyword>
<proteinExistence type="predicted"/>
<evidence type="ECO:0000313" key="2">
    <source>
        <dbReference type="EMBL" id="PHJ19123.1"/>
    </source>
</evidence>
<dbReference type="EMBL" id="MIGC01003635">
    <property type="protein sequence ID" value="PHJ19123.1"/>
    <property type="molecule type" value="Genomic_DNA"/>
</dbReference>
<gene>
    <name evidence="2" type="ORF">CSUI_007049</name>
</gene>
<feature type="non-terminal residue" evidence="2">
    <location>
        <position position="1"/>
    </location>
</feature>
<sequence>PLFFLLFVISLVFLCHFMFPFGLLLLLSRGLLSSDQGNGFLVRRV</sequence>
<dbReference type="GeneID" id="94430410"/>
<protein>
    <recommendedName>
        <fullName evidence="4">Transmembrane protein</fullName>
    </recommendedName>
</protein>
<organism evidence="2 3">
    <name type="scientific">Cystoisospora suis</name>
    <dbReference type="NCBI Taxonomy" id="483139"/>
    <lineage>
        <taxon>Eukaryota</taxon>
        <taxon>Sar</taxon>
        <taxon>Alveolata</taxon>
        <taxon>Apicomplexa</taxon>
        <taxon>Conoidasida</taxon>
        <taxon>Coccidia</taxon>
        <taxon>Eucoccidiorida</taxon>
        <taxon>Eimeriorina</taxon>
        <taxon>Sarcocystidae</taxon>
        <taxon>Cystoisospora</taxon>
    </lineage>
</organism>
<accession>A0A2C6KSA5</accession>
<dbReference type="RefSeq" id="XP_067920825.1">
    <property type="nucleotide sequence ID" value="XM_068067199.1"/>
</dbReference>
<evidence type="ECO:0000313" key="3">
    <source>
        <dbReference type="Proteomes" id="UP000221165"/>
    </source>
</evidence>
<comment type="caution">
    <text evidence="2">The sequence shown here is derived from an EMBL/GenBank/DDBJ whole genome shotgun (WGS) entry which is preliminary data.</text>
</comment>